<comment type="catalytic activity">
    <reaction evidence="5 8">
        <text>L-methionyl-[protein] + [thioredoxin]-disulfide + H2O = L-methionyl-(S)-S-oxide-[protein] + [thioredoxin]-dithiol</text>
        <dbReference type="Rhea" id="RHEA:14217"/>
        <dbReference type="Rhea" id="RHEA-COMP:10698"/>
        <dbReference type="Rhea" id="RHEA-COMP:10700"/>
        <dbReference type="Rhea" id="RHEA-COMP:12313"/>
        <dbReference type="Rhea" id="RHEA-COMP:12315"/>
        <dbReference type="ChEBI" id="CHEBI:15377"/>
        <dbReference type="ChEBI" id="CHEBI:16044"/>
        <dbReference type="ChEBI" id="CHEBI:29950"/>
        <dbReference type="ChEBI" id="CHEBI:44120"/>
        <dbReference type="ChEBI" id="CHEBI:50058"/>
        <dbReference type="EC" id="1.8.4.11"/>
    </reaction>
</comment>
<evidence type="ECO:0000313" key="11">
    <source>
        <dbReference type="Proteomes" id="UP001595926"/>
    </source>
</evidence>
<evidence type="ECO:0000256" key="6">
    <source>
        <dbReference type="ARBA" id="ARBA00048488"/>
    </source>
</evidence>
<dbReference type="Pfam" id="PF01641">
    <property type="entry name" value="SelR"/>
    <property type="match status" value="1"/>
</dbReference>
<dbReference type="RefSeq" id="WP_119330644.1">
    <property type="nucleotide sequence ID" value="NZ_JBHSJH010000001.1"/>
</dbReference>
<dbReference type="SUPFAM" id="SSF55068">
    <property type="entry name" value="Peptide methionine sulfoxide reductase"/>
    <property type="match status" value="1"/>
</dbReference>
<accession>A0ABV9T904</accession>
<evidence type="ECO:0000256" key="3">
    <source>
        <dbReference type="ARBA" id="ARBA00023268"/>
    </source>
</evidence>
<comment type="similarity">
    <text evidence="1 8">Belongs to the MsrA Met sulfoxide reductase family.</text>
</comment>
<feature type="active site" evidence="8">
    <location>
        <position position="137"/>
    </location>
</feature>
<dbReference type="InterPro" id="IPR050162">
    <property type="entry name" value="MsrA_MetSO_reductase"/>
</dbReference>
<evidence type="ECO:0000256" key="1">
    <source>
        <dbReference type="ARBA" id="ARBA00005591"/>
    </source>
</evidence>
<dbReference type="Gene3D" id="2.170.150.20">
    <property type="entry name" value="Peptide methionine sulfoxide reductase"/>
    <property type="match status" value="1"/>
</dbReference>
<dbReference type="Pfam" id="PF01625">
    <property type="entry name" value="PMSR"/>
    <property type="match status" value="1"/>
</dbReference>
<dbReference type="Gene3D" id="3.30.1060.10">
    <property type="entry name" value="Peptide methionine sulphoxide reductase MsrA"/>
    <property type="match status" value="1"/>
</dbReference>
<organism evidence="10 11">
    <name type="scientific">Pseudofrancisella aestuarii</name>
    <dbReference type="NCBI Taxonomy" id="2670347"/>
    <lineage>
        <taxon>Bacteria</taxon>
        <taxon>Pseudomonadati</taxon>
        <taxon>Pseudomonadota</taxon>
        <taxon>Gammaproteobacteria</taxon>
        <taxon>Thiotrichales</taxon>
        <taxon>Francisellaceae</taxon>
        <taxon>Pseudofrancisella</taxon>
    </lineage>
</organism>
<dbReference type="EMBL" id="JBHSJH010000001">
    <property type="protein sequence ID" value="MFC4891619.1"/>
    <property type="molecule type" value="Genomic_DNA"/>
</dbReference>
<gene>
    <name evidence="8" type="primary">msrA</name>
    <name evidence="10" type="ORF">ACFPDQ_00975</name>
</gene>
<dbReference type="GO" id="GO:0008113">
    <property type="term" value="F:peptide-methionine (S)-S-oxide reductase activity"/>
    <property type="evidence" value="ECO:0007669"/>
    <property type="project" value="UniProtKB-EC"/>
</dbReference>
<keyword evidence="11" id="KW-1185">Reference proteome</keyword>
<dbReference type="Proteomes" id="UP001595926">
    <property type="component" value="Unassembled WGS sequence"/>
</dbReference>
<comment type="function">
    <text evidence="4 8">Has an important function as a repair enzyme for proteins that have been inactivated by oxidation. Catalyzes the reversible oxidation-reduction of methionine sulfoxide in proteins to methionine.</text>
</comment>
<proteinExistence type="inferred from homology"/>
<comment type="caution">
    <text evidence="10">The sequence shown here is derived from an EMBL/GenBank/DDBJ whole genome shotgun (WGS) entry which is preliminary data.</text>
</comment>
<dbReference type="InterPro" id="IPR011057">
    <property type="entry name" value="Mss4-like_sf"/>
</dbReference>
<dbReference type="PANTHER" id="PTHR42799">
    <property type="entry name" value="MITOCHONDRIAL PEPTIDE METHIONINE SULFOXIDE REDUCTASE"/>
    <property type="match status" value="1"/>
</dbReference>
<dbReference type="GO" id="GO:0033743">
    <property type="term" value="F:peptide-methionine (R)-S-oxide reductase activity"/>
    <property type="evidence" value="ECO:0007669"/>
    <property type="project" value="UniProtKB-EC"/>
</dbReference>
<dbReference type="NCBIfam" id="TIGR00401">
    <property type="entry name" value="msrA"/>
    <property type="match status" value="1"/>
</dbReference>
<name>A0ABV9T904_9GAMM</name>
<dbReference type="NCBIfam" id="NF004042">
    <property type="entry name" value="PRK05550.1"/>
    <property type="match status" value="1"/>
</dbReference>
<evidence type="ECO:0000256" key="5">
    <source>
        <dbReference type="ARBA" id="ARBA00047806"/>
    </source>
</evidence>
<protein>
    <recommendedName>
        <fullName evidence="8">Peptide methionine sulfoxide reductase MsrA</fullName>
        <shortName evidence="8">Protein-methionine-S-oxide reductase</shortName>
        <ecNumber evidence="8">1.8.4.11</ecNumber>
    </recommendedName>
    <alternativeName>
        <fullName evidence="8">Peptide-methionine (S)-S-oxide reductase</fullName>
        <shortName evidence="8">Peptide Met(O) reductase</shortName>
    </alternativeName>
</protein>
<keyword evidence="2 8" id="KW-0560">Oxidoreductase</keyword>
<dbReference type="SUPFAM" id="SSF51316">
    <property type="entry name" value="Mss4-like"/>
    <property type="match status" value="1"/>
</dbReference>
<comment type="catalytic activity">
    <reaction evidence="6">
        <text>L-methionyl-[protein] + [thioredoxin]-disulfide + H2O = L-methionyl-(R)-S-oxide-[protein] + [thioredoxin]-dithiol</text>
        <dbReference type="Rhea" id="RHEA:24164"/>
        <dbReference type="Rhea" id="RHEA-COMP:10698"/>
        <dbReference type="Rhea" id="RHEA-COMP:10700"/>
        <dbReference type="Rhea" id="RHEA-COMP:12313"/>
        <dbReference type="Rhea" id="RHEA-COMP:12314"/>
        <dbReference type="ChEBI" id="CHEBI:15377"/>
        <dbReference type="ChEBI" id="CHEBI:16044"/>
        <dbReference type="ChEBI" id="CHEBI:29950"/>
        <dbReference type="ChEBI" id="CHEBI:45764"/>
        <dbReference type="ChEBI" id="CHEBI:50058"/>
        <dbReference type="EC" id="1.8.4.12"/>
    </reaction>
</comment>
<evidence type="ECO:0000256" key="2">
    <source>
        <dbReference type="ARBA" id="ARBA00023002"/>
    </source>
</evidence>
<dbReference type="InterPro" id="IPR002569">
    <property type="entry name" value="Met_Sox_Rdtase_MsrA_dom"/>
</dbReference>
<dbReference type="EC" id="1.8.4.11" evidence="8"/>
<sequence length="287" mass="32795">MLKTKSLTPFEYEVIINKATEKPFTGRYNDTDIDIEGTYLCRNCGLPLFKASSKFTSTCGWPSYDEHIANNVKELPDADGRRTEILCNGCDGHLGHIFHGEGYTKLNTRYCVNSASVDFVPFESLCETEEILVAAGCFWGVEYYLKKLDGVLLAESGYCGGDEQYPDYKKVCNGDTGYLEVVRVIFQKSKLSLEGILKYFFEIHDFEQTNGQGPDIGEQYKSAIFYYNDEQKRVAEKVKQGLTNMGYKVATDIREAKPYYVAEDYHLDYYNKKGTLPYCHMPRKVFE</sequence>
<evidence type="ECO:0000313" key="10">
    <source>
        <dbReference type="EMBL" id="MFC4891619.1"/>
    </source>
</evidence>
<evidence type="ECO:0000256" key="7">
    <source>
        <dbReference type="ARBA" id="ARBA00048782"/>
    </source>
</evidence>
<keyword evidence="3" id="KW-0511">Multifunctional enzyme</keyword>
<dbReference type="InterPro" id="IPR002579">
    <property type="entry name" value="Met_Sox_Rdtase_MsrB_dom"/>
</dbReference>
<evidence type="ECO:0000256" key="4">
    <source>
        <dbReference type="ARBA" id="ARBA00024679"/>
    </source>
</evidence>
<comment type="catalytic activity">
    <reaction evidence="7 8">
        <text>[thioredoxin]-disulfide + L-methionine + H2O = L-methionine (S)-S-oxide + [thioredoxin]-dithiol</text>
        <dbReference type="Rhea" id="RHEA:19993"/>
        <dbReference type="Rhea" id="RHEA-COMP:10698"/>
        <dbReference type="Rhea" id="RHEA-COMP:10700"/>
        <dbReference type="ChEBI" id="CHEBI:15377"/>
        <dbReference type="ChEBI" id="CHEBI:29950"/>
        <dbReference type="ChEBI" id="CHEBI:50058"/>
        <dbReference type="ChEBI" id="CHEBI:57844"/>
        <dbReference type="ChEBI" id="CHEBI:58772"/>
        <dbReference type="EC" id="1.8.4.11"/>
    </reaction>
</comment>
<dbReference type="HAMAP" id="MF_01401">
    <property type="entry name" value="MsrA"/>
    <property type="match status" value="1"/>
</dbReference>
<dbReference type="PROSITE" id="PS51790">
    <property type="entry name" value="MSRB"/>
    <property type="match status" value="1"/>
</dbReference>
<dbReference type="InterPro" id="IPR036509">
    <property type="entry name" value="Met_Sox_Rdtase_MsrA_sf"/>
</dbReference>
<dbReference type="NCBIfam" id="TIGR00357">
    <property type="entry name" value="peptide-methionine (R)-S-oxide reductase MsrB"/>
    <property type="match status" value="1"/>
</dbReference>
<evidence type="ECO:0000259" key="9">
    <source>
        <dbReference type="PROSITE" id="PS51790"/>
    </source>
</evidence>
<reference evidence="11" key="1">
    <citation type="journal article" date="2019" name="Int. J. Syst. Evol. Microbiol.">
        <title>The Global Catalogue of Microorganisms (GCM) 10K type strain sequencing project: providing services to taxonomists for standard genome sequencing and annotation.</title>
        <authorList>
            <consortium name="The Broad Institute Genomics Platform"/>
            <consortium name="The Broad Institute Genome Sequencing Center for Infectious Disease"/>
            <person name="Wu L."/>
            <person name="Ma J."/>
        </authorList>
    </citation>
    <scope>NUCLEOTIDE SEQUENCE [LARGE SCALE GENOMIC DNA]</scope>
    <source>
        <strain evidence="11">CGMCC 1.13718</strain>
    </source>
</reference>
<evidence type="ECO:0000256" key="8">
    <source>
        <dbReference type="HAMAP-Rule" id="MF_01401"/>
    </source>
</evidence>
<feature type="domain" description="MsrB" evidence="9">
    <location>
        <begin position="1"/>
        <end position="122"/>
    </location>
</feature>
<dbReference type="PANTHER" id="PTHR42799:SF2">
    <property type="entry name" value="MITOCHONDRIAL PEPTIDE METHIONINE SULFOXIDE REDUCTASE"/>
    <property type="match status" value="1"/>
</dbReference>